<comment type="caution">
    <text evidence="2">The sequence shown here is derived from an EMBL/GenBank/DDBJ whole genome shotgun (WGS) entry which is preliminary data.</text>
</comment>
<organism evidence="2 3">
    <name type="scientific">Rubellimicrobium roseum</name>
    <dbReference type="NCBI Taxonomy" id="687525"/>
    <lineage>
        <taxon>Bacteria</taxon>
        <taxon>Pseudomonadati</taxon>
        <taxon>Pseudomonadota</taxon>
        <taxon>Alphaproteobacteria</taxon>
        <taxon>Rhodobacterales</taxon>
        <taxon>Roseobacteraceae</taxon>
        <taxon>Rubellimicrobium</taxon>
    </lineage>
</organism>
<feature type="transmembrane region" description="Helical" evidence="1">
    <location>
        <begin position="12"/>
        <end position="31"/>
    </location>
</feature>
<evidence type="ECO:0000313" key="3">
    <source>
        <dbReference type="Proteomes" id="UP000305709"/>
    </source>
</evidence>
<keyword evidence="1" id="KW-0812">Transmembrane</keyword>
<protein>
    <recommendedName>
        <fullName evidence="4">DUF3329 domain-containing protein</fullName>
    </recommendedName>
</protein>
<dbReference type="RefSeq" id="WP_139082334.1">
    <property type="nucleotide sequence ID" value="NZ_VDFV01000022.1"/>
</dbReference>
<proteinExistence type="predicted"/>
<evidence type="ECO:0008006" key="4">
    <source>
        <dbReference type="Google" id="ProtNLM"/>
    </source>
</evidence>
<evidence type="ECO:0000313" key="2">
    <source>
        <dbReference type="EMBL" id="TNC69135.1"/>
    </source>
</evidence>
<dbReference type="AlphaFoldDB" id="A0A5C4NA50"/>
<accession>A0A5C4NA50</accession>
<name>A0A5C4NA50_9RHOB</name>
<gene>
    <name evidence="2" type="ORF">FHG71_14105</name>
</gene>
<keyword evidence="1" id="KW-0472">Membrane</keyword>
<evidence type="ECO:0000256" key="1">
    <source>
        <dbReference type="SAM" id="Phobius"/>
    </source>
</evidence>
<dbReference type="Proteomes" id="UP000305709">
    <property type="component" value="Unassembled WGS sequence"/>
</dbReference>
<dbReference type="OrthoDB" id="7362327at2"/>
<reference evidence="2 3" key="1">
    <citation type="submission" date="2019-06" db="EMBL/GenBank/DDBJ databases">
        <authorList>
            <person name="Jiang L."/>
        </authorList>
    </citation>
    <scope>NUCLEOTIDE SEQUENCE [LARGE SCALE GENOMIC DNA]</scope>
    <source>
        <strain evidence="2 3">YIM 48858</strain>
    </source>
</reference>
<feature type="transmembrane region" description="Helical" evidence="1">
    <location>
        <begin position="37"/>
        <end position="57"/>
    </location>
</feature>
<dbReference type="EMBL" id="VDFV01000022">
    <property type="protein sequence ID" value="TNC69135.1"/>
    <property type="molecule type" value="Genomic_DNA"/>
</dbReference>
<keyword evidence="3" id="KW-1185">Reference proteome</keyword>
<keyword evidence="1" id="KW-1133">Transmembrane helix</keyword>
<sequence>MDRLFDLNHPFFIPLWRRVAIVVACVLWAMVEAATGSIMWSALFASIGLYCGWHFFFNFHPRPPEEK</sequence>